<dbReference type="PATRIC" id="fig|1395513.3.peg.1281"/>
<sequence>MVNFTQKINKSHVVLDAELNIIDVAVDGELKHPVSVQK</sequence>
<protein>
    <submittedName>
        <fullName evidence="1">Uncharacterized protein</fullName>
    </submittedName>
</protein>
<accession>V6IZA1</accession>
<name>V6IZA1_9BACL</name>
<reference evidence="1 2" key="1">
    <citation type="journal article" date="2013" name="Genome Announc.">
        <title>Genome Sequence of Sporolactobacillus laevolacticus DSM442, an Efficient Polymer-Grade D-Lactate Producer from Agricultural Waste Cottonseed as a Nitrogen Source.</title>
        <authorList>
            <person name="Wang H."/>
            <person name="Wang L."/>
            <person name="Ju J."/>
            <person name="Yu B."/>
            <person name="Ma Y."/>
        </authorList>
    </citation>
    <scope>NUCLEOTIDE SEQUENCE [LARGE SCALE GENOMIC DNA]</scope>
    <source>
        <strain evidence="1 2">DSM 442</strain>
    </source>
</reference>
<proteinExistence type="predicted"/>
<dbReference type="EMBL" id="AWTC01000004">
    <property type="protein sequence ID" value="EST12780.1"/>
    <property type="molecule type" value="Genomic_DNA"/>
</dbReference>
<dbReference type="AlphaFoldDB" id="V6IZA1"/>
<comment type="caution">
    <text evidence="1">The sequence shown here is derived from an EMBL/GenBank/DDBJ whole genome shotgun (WGS) entry which is preliminary data.</text>
</comment>
<dbReference type="STRING" id="1395513.P343_06265"/>
<keyword evidence="2" id="KW-1185">Reference proteome</keyword>
<evidence type="ECO:0000313" key="1">
    <source>
        <dbReference type="EMBL" id="EST12780.1"/>
    </source>
</evidence>
<evidence type="ECO:0000313" key="2">
    <source>
        <dbReference type="Proteomes" id="UP000018296"/>
    </source>
</evidence>
<organism evidence="1 2">
    <name type="scientific">Sporolactobacillus laevolacticus DSM 442</name>
    <dbReference type="NCBI Taxonomy" id="1395513"/>
    <lineage>
        <taxon>Bacteria</taxon>
        <taxon>Bacillati</taxon>
        <taxon>Bacillota</taxon>
        <taxon>Bacilli</taxon>
        <taxon>Bacillales</taxon>
        <taxon>Sporolactobacillaceae</taxon>
        <taxon>Sporolactobacillus</taxon>
    </lineage>
</organism>
<dbReference type="Proteomes" id="UP000018296">
    <property type="component" value="Unassembled WGS sequence"/>
</dbReference>
<gene>
    <name evidence="1" type="ORF">P343_06265</name>
</gene>